<dbReference type="Proteomes" id="UP000765509">
    <property type="component" value="Unassembled WGS sequence"/>
</dbReference>
<dbReference type="AlphaFoldDB" id="A0A9Q3GLC5"/>
<feature type="region of interest" description="Disordered" evidence="1">
    <location>
        <begin position="123"/>
        <end position="142"/>
    </location>
</feature>
<evidence type="ECO:0000313" key="3">
    <source>
        <dbReference type="Proteomes" id="UP000765509"/>
    </source>
</evidence>
<accession>A0A9Q3GLC5</accession>
<organism evidence="2 3">
    <name type="scientific">Austropuccinia psidii MF-1</name>
    <dbReference type="NCBI Taxonomy" id="1389203"/>
    <lineage>
        <taxon>Eukaryota</taxon>
        <taxon>Fungi</taxon>
        <taxon>Dikarya</taxon>
        <taxon>Basidiomycota</taxon>
        <taxon>Pucciniomycotina</taxon>
        <taxon>Pucciniomycetes</taxon>
        <taxon>Pucciniales</taxon>
        <taxon>Sphaerophragmiaceae</taxon>
        <taxon>Austropuccinia</taxon>
    </lineage>
</organism>
<evidence type="ECO:0000313" key="2">
    <source>
        <dbReference type="EMBL" id="MBW0471803.1"/>
    </source>
</evidence>
<evidence type="ECO:0000256" key="1">
    <source>
        <dbReference type="SAM" id="MobiDB-lite"/>
    </source>
</evidence>
<proteinExistence type="predicted"/>
<dbReference type="EMBL" id="AVOT02002865">
    <property type="protein sequence ID" value="MBW0471803.1"/>
    <property type="molecule type" value="Genomic_DNA"/>
</dbReference>
<protein>
    <submittedName>
        <fullName evidence="2">Uncharacterized protein</fullName>
    </submittedName>
</protein>
<name>A0A9Q3GLC5_9BASI</name>
<reference evidence="2" key="1">
    <citation type="submission" date="2021-03" db="EMBL/GenBank/DDBJ databases">
        <title>Draft genome sequence of rust myrtle Austropuccinia psidii MF-1, a brazilian biotype.</title>
        <authorList>
            <person name="Quecine M.C."/>
            <person name="Pachon D.M.R."/>
            <person name="Bonatelli M.L."/>
            <person name="Correr F.H."/>
            <person name="Franceschini L.M."/>
            <person name="Leite T.F."/>
            <person name="Margarido G.R.A."/>
            <person name="Almeida C.A."/>
            <person name="Ferrarezi J.A."/>
            <person name="Labate C.A."/>
        </authorList>
    </citation>
    <scope>NUCLEOTIDE SEQUENCE</scope>
    <source>
        <strain evidence="2">MF-1</strain>
    </source>
</reference>
<gene>
    <name evidence="2" type="ORF">O181_011518</name>
</gene>
<feature type="region of interest" description="Disordered" evidence="1">
    <location>
        <begin position="170"/>
        <end position="212"/>
    </location>
</feature>
<sequence length="212" mass="23450">MLVMLADKHTRNCCLLSDPSDNRVRGVPTQDALARTTLWSMMMKAFPSRNGCWDAKKADGNASGQLAPFPQVSICPPPSKATNPMVTLLLNWSKVIIQPMKDGNGKRTFKLEPIVTMSCHPWNSNTKVKQNPLNPPQQDSPIPCMPSNQSPWKLTPGPHGTRWSVDLFREPSQHDEPPILGVSQPSEPHEDALTCGPEPDVAPTQSMEETFF</sequence>
<feature type="compositionally biased region" description="Polar residues" evidence="1">
    <location>
        <begin position="203"/>
        <end position="212"/>
    </location>
</feature>
<comment type="caution">
    <text evidence="2">The sequence shown here is derived from an EMBL/GenBank/DDBJ whole genome shotgun (WGS) entry which is preliminary data.</text>
</comment>
<keyword evidence="3" id="KW-1185">Reference proteome</keyword>